<dbReference type="InterPro" id="IPR002104">
    <property type="entry name" value="Integrase_catalytic"/>
</dbReference>
<comment type="caution">
    <text evidence="8">The sequence shown here is derived from an EMBL/GenBank/DDBJ whole genome shotgun (WGS) entry which is preliminary data.</text>
</comment>
<dbReference type="Gene3D" id="1.10.150.130">
    <property type="match status" value="1"/>
</dbReference>
<feature type="domain" description="Tyr recombinase" evidence="6">
    <location>
        <begin position="290"/>
        <end position="503"/>
    </location>
</feature>
<dbReference type="Proteomes" id="UP000530268">
    <property type="component" value="Unassembled WGS sequence"/>
</dbReference>
<accession>A0A7W6GZA6</accession>
<gene>
    <name evidence="8" type="ORF">GGR95_000022</name>
</gene>
<evidence type="ECO:0000256" key="3">
    <source>
        <dbReference type="ARBA" id="ARBA00023125"/>
    </source>
</evidence>
<dbReference type="GO" id="GO:0015074">
    <property type="term" value="P:DNA integration"/>
    <property type="evidence" value="ECO:0007669"/>
    <property type="project" value="UniProtKB-KW"/>
</dbReference>
<keyword evidence="9" id="KW-1185">Reference proteome</keyword>
<dbReference type="AlphaFoldDB" id="A0A7W6GZA6"/>
<dbReference type="GO" id="GO:0006310">
    <property type="term" value="P:DNA recombination"/>
    <property type="evidence" value="ECO:0007669"/>
    <property type="project" value="UniProtKB-KW"/>
</dbReference>
<dbReference type="Gene3D" id="1.10.443.10">
    <property type="entry name" value="Intergrase catalytic core"/>
    <property type="match status" value="1"/>
</dbReference>
<name>A0A7W6GZA6_9RHOB</name>
<organism evidence="8 9">
    <name type="scientific">Sulfitobacter undariae</name>
    <dbReference type="NCBI Taxonomy" id="1563671"/>
    <lineage>
        <taxon>Bacteria</taxon>
        <taxon>Pseudomonadati</taxon>
        <taxon>Pseudomonadota</taxon>
        <taxon>Alphaproteobacteria</taxon>
        <taxon>Rhodobacterales</taxon>
        <taxon>Roseobacteraceae</taxon>
        <taxon>Sulfitobacter</taxon>
    </lineage>
</organism>
<dbReference type="RefSeq" id="WP_184561555.1">
    <property type="nucleotide sequence ID" value="NZ_JACIEI010000001.1"/>
</dbReference>
<comment type="similarity">
    <text evidence="1">Belongs to the 'phage' integrase family.</text>
</comment>
<dbReference type="PROSITE" id="PS51900">
    <property type="entry name" value="CB"/>
    <property type="match status" value="1"/>
</dbReference>
<protein>
    <submittedName>
        <fullName evidence="8">Integrase</fullName>
    </submittedName>
</protein>
<dbReference type="InterPro" id="IPR050090">
    <property type="entry name" value="Tyrosine_recombinase_XerCD"/>
</dbReference>
<dbReference type="PANTHER" id="PTHR30349">
    <property type="entry name" value="PHAGE INTEGRASE-RELATED"/>
    <property type="match status" value="1"/>
</dbReference>
<evidence type="ECO:0000256" key="5">
    <source>
        <dbReference type="PROSITE-ProRule" id="PRU01248"/>
    </source>
</evidence>
<evidence type="ECO:0000256" key="4">
    <source>
        <dbReference type="ARBA" id="ARBA00023172"/>
    </source>
</evidence>
<dbReference type="SUPFAM" id="SSF56349">
    <property type="entry name" value="DNA breaking-rejoining enzymes"/>
    <property type="match status" value="1"/>
</dbReference>
<dbReference type="InterPro" id="IPR044068">
    <property type="entry name" value="CB"/>
</dbReference>
<dbReference type="InterPro" id="IPR011010">
    <property type="entry name" value="DNA_brk_join_enz"/>
</dbReference>
<evidence type="ECO:0000313" key="8">
    <source>
        <dbReference type="EMBL" id="MBB3992403.1"/>
    </source>
</evidence>
<evidence type="ECO:0000313" key="9">
    <source>
        <dbReference type="Proteomes" id="UP000530268"/>
    </source>
</evidence>
<dbReference type="PANTHER" id="PTHR30349:SF41">
    <property type="entry name" value="INTEGRASE_RECOMBINASE PROTEIN MJ0367-RELATED"/>
    <property type="match status" value="1"/>
</dbReference>
<sequence length="510" mass="58659">MTQFTPRSGKANYIKSRGKHFYYRRAIPEAFRWMFDGKTEWNIKLESATEAGRRVEAGALAHQHNKAMTYNVVEPTYIPETDDLAMRIDWSTIFKHPLKFRRDGKVIETLKIAISDDPEYLRQAEKDGFFAMSRDEAFNQVDLAQLNQAIPKAEGVELELNELKAANFRRKIDEVAPAGSDTLRTILPKMHQQNQPRQPTKEGHYRTIEEFIGLHGDLPLVKISKQHLSEYVAHLTKVRVRNMPLAPTTVKQRLDRLVAILQFATMVEAVPYNVGKTVKAPKDTRPLGDQTYKPFTKLEVRKLIDVATDIWARRRYQTHRTQMSRMTDSITALHLLVWTGARPEEICQLRLDDVDLDRMGIMITNETDEIEASDRKLKNEESVRGVPIHNALLPRLSEHMEQVLQVSNSGLLFPSFEPMTEKGRYATPIGADWSKHFRAQITADPQKVLYSLRHSWAGESVRVGMSETMRNAIMGHKSDSKSSSAKRYRFHFEDLDNQLEWVNKMDCISG</sequence>
<evidence type="ECO:0000256" key="2">
    <source>
        <dbReference type="ARBA" id="ARBA00022908"/>
    </source>
</evidence>
<evidence type="ECO:0000259" key="6">
    <source>
        <dbReference type="PROSITE" id="PS51898"/>
    </source>
</evidence>
<dbReference type="EMBL" id="JACIEI010000001">
    <property type="protein sequence ID" value="MBB3992403.1"/>
    <property type="molecule type" value="Genomic_DNA"/>
</dbReference>
<feature type="domain" description="Core-binding (CB)" evidence="7">
    <location>
        <begin position="188"/>
        <end position="265"/>
    </location>
</feature>
<dbReference type="InterPro" id="IPR010998">
    <property type="entry name" value="Integrase_recombinase_N"/>
</dbReference>
<evidence type="ECO:0000256" key="1">
    <source>
        <dbReference type="ARBA" id="ARBA00008857"/>
    </source>
</evidence>
<dbReference type="InterPro" id="IPR013762">
    <property type="entry name" value="Integrase-like_cat_sf"/>
</dbReference>
<evidence type="ECO:0000259" key="7">
    <source>
        <dbReference type="PROSITE" id="PS51900"/>
    </source>
</evidence>
<dbReference type="GO" id="GO:0003677">
    <property type="term" value="F:DNA binding"/>
    <property type="evidence" value="ECO:0007669"/>
    <property type="project" value="UniProtKB-UniRule"/>
</dbReference>
<keyword evidence="2" id="KW-0229">DNA integration</keyword>
<reference evidence="8 9" key="1">
    <citation type="submission" date="2020-08" db="EMBL/GenBank/DDBJ databases">
        <title>Genomic Encyclopedia of Type Strains, Phase IV (KMG-IV): sequencing the most valuable type-strain genomes for metagenomic binning, comparative biology and taxonomic classification.</title>
        <authorList>
            <person name="Goeker M."/>
        </authorList>
    </citation>
    <scope>NUCLEOTIDE SEQUENCE [LARGE SCALE GENOMIC DNA]</scope>
    <source>
        <strain evidence="8 9">DSM 102234</strain>
    </source>
</reference>
<keyword evidence="4" id="KW-0233">DNA recombination</keyword>
<keyword evidence="3 5" id="KW-0238">DNA-binding</keyword>
<proteinExistence type="inferred from homology"/>
<dbReference type="PROSITE" id="PS51898">
    <property type="entry name" value="TYR_RECOMBINASE"/>
    <property type="match status" value="1"/>
</dbReference>
<dbReference type="Pfam" id="PF00589">
    <property type="entry name" value="Phage_integrase"/>
    <property type="match status" value="1"/>
</dbReference>